<dbReference type="STRING" id="1802306.A3C72_04440"/>
<dbReference type="Proteomes" id="UP000177130">
    <property type="component" value="Unassembled WGS sequence"/>
</dbReference>
<comment type="caution">
    <text evidence="2">The sequence shown here is derived from an EMBL/GenBank/DDBJ whole genome shotgun (WGS) entry which is preliminary data.</text>
</comment>
<organism evidence="2 3">
    <name type="scientific">Candidatus Taylorbacteria bacterium RIFCSPHIGHO2_02_FULL_43_32b</name>
    <dbReference type="NCBI Taxonomy" id="1802306"/>
    <lineage>
        <taxon>Bacteria</taxon>
        <taxon>Candidatus Tayloriibacteriota</taxon>
    </lineage>
</organism>
<accession>A0A1G2MKT2</accession>
<dbReference type="EMBL" id="MHRK01000010">
    <property type="protein sequence ID" value="OHA24458.1"/>
    <property type="molecule type" value="Genomic_DNA"/>
</dbReference>
<protein>
    <submittedName>
        <fullName evidence="2">Uncharacterized protein</fullName>
    </submittedName>
</protein>
<name>A0A1G2MKT2_9BACT</name>
<dbReference type="AlphaFoldDB" id="A0A1G2MKT2"/>
<proteinExistence type="predicted"/>
<evidence type="ECO:0000256" key="1">
    <source>
        <dbReference type="SAM" id="Phobius"/>
    </source>
</evidence>
<keyword evidence="1" id="KW-0472">Membrane</keyword>
<evidence type="ECO:0000313" key="3">
    <source>
        <dbReference type="Proteomes" id="UP000177130"/>
    </source>
</evidence>
<reference evidence="2 3" key="1">
    <citation type="journal article" date="2016" name="Nat. Commun.">
        <title>Thousands of microbial genomes shed light on interconnected biogeochemical processes in an aquifer system.</title>
        <authorList>
            <person name="Anantharaman K."/>
            <person name="Brown C.T."/>
            <person name="Hug L.A."/>
            <person name="Sharon I."/>
            <person name="Castelle C.J."/>
            <person name="Probst A.J."/>
            <person name="Thomas B.C."/>
            <person name="Singh A."/>
            <person name="Wilkins M.J."/>
            <person name="Karaoz U."/>
            <person name="Brodie E.L."/>
            <person name="Williams K.H."/>
            <person name="Hubbard S.S."/>
            <person name="Banfield J.F."/>
        </authorList>
    </citation>
    <scope>NUCLEOTIDE SEQUENCE [LARGE SCALE GENOMIC DNA]</scope>
</reference>
<feature type="transmembrane region" description="Helical" evidence="1">
    <location>
        <begin position="32"/>
        <end position="53"/>
    </location>
</feature>
<gene>
    <name evidence="2" type="ORF">A3C72_04440</name>
</gene>
<evidence type="ECO:0000313" key="2">
    <source>
        <dbReference type="EMBL" id="OHA24458.1"/>
    </source>
</evidence>
<keyword evidence="1" id="KW-1133">Transmembrane helix</keyword>
<keyword evidence="1" id="KW-0812">Transmembrane</keyword>
<sequence>MIRKRKITAEPLRKSKARVLSIPEYARLSMPFSILIIAIALIGYVALTSFTVYNTAARSSSEEKIKEVSLRVSEHESKLSLLESKITAKLAASKGFSEPSRVKYINAAPLSAASAQGISEI</sequence>